<evidence type="ECO:0000256" key="1">
    <source>
        <dbReference type="SAM" id="MobiDB-lite"/>
    </source>
</evidence>
<accession>A0A3P6TQT8</accession>
<dbReference type="InterPro" id="IPR052579">
    <property type="entry name" value="Zinc_finger_SWIM"/>
</dbReference>
<feature type="compositionally biased region" description="Polar residues" evidence="1">
    <location>
        <begin position="194"/>
        <end position="212"/>
    </location>
</feature>
<dbReference type="EMBL" id="UYRX01001010">
    <property type="protein sequence ID" value="VDK87677.1"/>
    <property type="molecule type" value="Genomic_DNA"/>
</dbReference>
<feature type="domain" description="ZSWIM3 N-terminal" evidence="2">
    <location>
        <begin position="251"/>
        <end position="353"/>
    </location>
</feature>
<feature type="region of interest" description="Disordered" evidence="1">
    <location>
        <begin position="1"/>
        <end position="66"/>
    </location>
</feature>
<evidence type="ECO:0000259" key="2">
    <source>
        <dbReference type="Pfam" id="PF21599"/>
    </source>
</evidence>
<evidence type="ECO:0000313" key="3">
    <source>
        <dbReference type="EMBL" id="VDK87677.1"/>
    </source>
</evidence>
<protein>
    <recommendedName>
        <fullName evidence="2">ZSWIM3 N-terminal domain-containing protein</fullName>
    </recommendedName>
</protein>
<dbReference type="InterPro" id="IPR048325">
    <property type="entry name" value="ZSWIM3_N"/>
</dbReference>
<reference evidence="3 4" key="1">
    <citation type="submission" date="2018-08" db="EMBL/GenBank/DDBJ databases">
        <authorList>
            <person name="Laetsch R D."/>
            <person name="Stevens L."/>
            <person name="Kumar S."/>
            <person name="Blaxter L. M."/>
        </authorList>
    </citation>
    <scope>NUCLEOTIDE SEQUENCE [LARGE SCALE GENOMIC DNA]</scope>
</reference>
<keyword evidence="4" id="KW-1185">Reference proteome</keyword>
<feature type="compositionally biased region" description="Basic and acidic residues" evidence="1">
    <location>
        <begin position="26"/>
        <end position="40"/>
    </location>
</feature>
<proteinExistence type="predicted"/>
<gene>
    <name evidence="3" type="ORF">NLS_LOCUS8278</name>
</gene>
<feature type="region of interest" description="Disordered" evidence="1">
    <location>
        <begin position="141"/>
        <end position="221"/>
    </location>
</feature>
<organism evidence="3 4">
    <name type="scientific">Litomosoides sigmodontis</name>
    <name type="common">Filarial nematode worm</name>
    <dbReference type="NCBI Taxonomy" id="42156"/>
    <lineage>
        <taxon>Eukaryota</taxon>
        <taxon>Metazoa</taxon>
        <taxon>Ecdysozoa</taxon>
        <taxon>Nematoda</taxon>
        <taxon>Chromadorea</taxon>
        <taxon>Rhabditida</taxon>
        <taxon>Spirurina</taxon>
        <taxon>Spiruromorpha</taxon>
        <taxon>Filarioidea</taxon>
        <taxon>Onchocercidae</taxon>
        <taxon>Litomosoides</taxon>
    </lineage>
</organism>
<dbReference type="PANTHER" id="PTHR31569:SF4">
    <property type="entry name" value="SWIM-TYPE DOMAIN-CONTAINING PROTEIN"/>
    <property type="match status" value="1"/>
</dbReference>
<evidence type="ECO:0000313" key="4">
    <source>
        <dbReference type="Proteomes" id="UP000277928"/>
    </source>
</evidence>
<name>A0A3P6TQT8_LITSI</name>
<feature type="compositionally biased region" description="Polar residues" evidence="1">
    <location>
        <begin position="49"/>
        <end position="66"/>
    </location>
</feature>
<sequence length="396" mass="44947">MRKLEMALPQCKSEVPDELPPTEQCSEERDGNATVKDRTIVQKKVINESDPTTQPQSSSAVATAGRQSAQIYSVGKVDVRGRKVAKASGKRALAEETECNVGTSGAKTNGVSRTATVRDELVRNKRKPKFVMHIIQGNIEQSRSKAEKASMENFDYGDDEPIDLSIKSRQGQVLDKQSDDAMSNGQHCDENCDEQSSGKMDSSENATPSSEETCNKHELTEASQRYRNRTLSSFTPEEQEEIRRKASRIDEGAKFDSFDEFEECLEAYKVAWNYPFRRASSEHLRDGEGRVITRFKYKYIVFHCAHYGLPRKRGDGKRPNQNYLPLGCEARFRLNSDTTNGYLRISSFHKEHKNHGSTEEDYLRVVNKKRRNMTGKFMGSKIDYKVMVDLQLVVNQ</sequence>
<dbReference type="Proteomes" id="UP000277928">
    <property type="component" value="Unassembled WGS sequence"/>
</dbReference>
<dbReference type="PANTHER" id="PTHR31569">
    <property type="entry name" value="SWIM-TYPE DOMAIN-CONTAINING PROTEIN"/>
    <property type="match status" value="1"/>
</dbReference>
<dbReference type="OrthoDB" id="5915810at2759"/>
<dbReference type="STRING" id="42156.A0A3P6TQT8"/>
<dbReference type="Pfam" id="PF21599">
    <property type="entry name" value="ZSWIM3_N"/>
    <property type="match status" value="1"/>
</dbReference>
<dbReference type="AlphaFoldDB" id="A0A3P6TQT8"/>